<organism evidence="1">
    <name type="scientific">Planktothrix agardhii</name>
    <name type="common">Oscillatoria agardhii</name>
    <dbReference type="NCBI Taxonomy" id="1160"/>
    <lineage>
        <taxon>Bacteria</taxon>
        <taxon>Bacillati</taxon>
        <taxon>Cyanobacteriota</taxon>
        <taxon>Cyanophyceae</taxon>
        <taxon>Oscillatoriophycideae</taxon>
        <taxon>Oscillatoriales</taxon>
        <taxon>Microcoleaceae</taxon>
        <taxon>Planktothrix</taxon>
    </lineage>
</organism>
<evidence type="ECO:0000313" key="1">
    <source>
        <dbReference type="EMBL" id="CUM62368.1"/>
    </source>
</evidence>
<name>A0A1J1JLB0_PLAAG</name>
<sequence>MKINLNNDQQIIDEVFNILIENLDPSKISRFWAICNLGSGEYSQLKDKLFAGETVDSLYEKIQAQENND</sequence>
<reference evidence="1" key="1">
    <citation type="submission" date="2015-09" db="EMBL/GenBank/DDBJ databases">
        <authorList>
            <person name="Jackson K.R."/>
            <person name="Lunt B.L."/>
            <person name="Fisher J.N.B."/>
            <person name="Gardner A.V."/>
            <person name="Bailey M.E."/>
            <person name="Deus L.M."/>
            <person name="Earl A.S."/>
            <person name="Gibby P.D."/>
            <person name="Hartmann K.A."/>
            <person name="Liu J.E."/>
            <person name="Manci A.M."/>
            <person name="Nielsen D.A."/>
            <person name="Solomon M.B."/>
            <person name="Breakwell D.P."/>
            <person name="Burnett S.H."/>
            <person name="Grose J.H."/>
        </authorList>
    </citation>
    <scope>NUCLEOTIDE SEQUENCE</scope>
    <source>
        <strain evidence="1">7805</strain>
    </source>
</reference>
<dbReference type="AlphaFoldDB" id="A0A1J1JLB0"/>
<accession>A0A1J1JLB0</accession>
<proteinExistence type="predicted"/>
<dbReference type="EMBL" id="LO018305">
    <property type="protein sequence ID" value="CUM62368.1"/>
    <property type="molecule type" value="Genomic_DNA"/>
</dbReference>
<gene>
    <name evidence="1" type="ORF">PLAM_mp0073</name>
</gene>
<protein>
    <submittedName>
        <fullName evidence="1">Uncharacterized protein</fullName>
    </submittedName>
</protein>